<dbReference type="Gene3D" id="1.40.10.10">
    <property type="entry name" value="Peridinin-chlorophyll A binding"/>
    <property type="match status" value="2"/>
</dbReference>
<evidence type="ECO:0000256" key="6">
    <source>
        <dbReference type="ARBA" id="ARBA00022991"/>
    </source>
</evidence>
<dbReference type="Proteomes" id="UP001189429">
    <property type="component" value="Unassembled WGS sequence"/>
</dbReference>
<dbReference type="InterPro" id="IPR036550">
    <property type="entry name" value="Peridinin-chlorophyll-bd_sf"/>
</dbReference>
<protein>
    <submittedName>
        <fullName evidence="8">Uncharacterized protein</fullName>
    </submittedName>
</protein>
<comment type="function">
    <text evidence="1">Water-soluble antenna for capture of solar energy in the blue-green range. Peridinin is an asymmetric carotenoid.</text>
</comment>
<keyword evidence="6" id="KW-0157">Chromophore</keyword>
<evidence type="ECO:0000256" key="4">
    <source>
        <dbReference type="ARBA" id="ARBA00022528"/>
    </source>
</evidence>
<evidence type="ECO:0000313" key="9">
    <source>
        <dbReference type="Proteomes" id="UP001189429"/>
    </source>
</evidence>
<dbReference type="InterPro" id="IPR003376">
    <property type="entry name" value="Peridinin-chlorophyll-bd_prot"/>
</dbReference>
<keyword evidence="3" id="KW-0148">Chlorophyll</keyword>
<comment type="caution">
    <text evidence="8">The sequence shown here is derived from an EMBL/GenBank/DDBJ whole genome shotgun (WGS) entry which is preliminary data.</text>
</comment>
<evidence type="ECO:0000256" key="3">
    <source>
        <dbReference type="ARBA" id="ARBA00022494"/>
    </source>
</evidence>
<evidence type="ECO:0000313" key="8">
    <source>
        <dbReference type="EMBL" id="CAK0910594.1"/>
    </source>
</evidence>
<accession>A0ABN9YCT3</accession>
<keyword evidence="4" id="KW-0150">Chloroplast</keyword>
<evidence type="ECO:0000256" key="7">
    <source>
        <dbReference type="ARBA" id="ARBA00023243"/>
    </source>
</evidence>
<name>A0ABN9YCT3_9DINO</name>
<proteinExistence type="predicted"/>
<sequence>MCVYKPVLAILDSGVPACVMILVSGADAEKAYSVFMTFKDVVKMDQVSSPGPAAAAPSSDSVGAAGKKLSHASYPFLKPMDLTSGICQKLLPSVSAKDALKAAGKAIVVGAAADGGALRAAAEARRKASGGIDAKGVTSAAGYEAVSATLVRVVVSVPTPTVMGVYSAFAKFVPGTVSDNMFSSVEPQAANAATKAFCCEFNDVVKAAR</sequence>
<evidence type="ECO:0000256" key="5">
    <source>
        <dbReference type="ARBA" id="ARBA00022640"/>
    </source>
</evidence>
<dbReference type="EMBL" id="CAUYUJ010022429">
    <property type="protein sequence ID" value="CAK0910594.1"/>
    <property type="molecule type" value="Genomic_DNA"/>
</dbReference>
<dbReference type="SUPFAM" id="SSF48608">
    <property type="entry name" value="Peridinin-chlorophyll protein"/>
    <property type="match status" value="2"/>
</dbReference>
<reference evidence="8" key="1">
    <citation type="submission" date="2023-10" db="EMBL/GenBank/DDBJ databases">
        <authorList>
            <person name="Chen Y."/>
            <person name="Shah S."/>
            <person name="Dougan E. K."/>
            <person name="Thang M."/>
            <person name="Chan C."/>
        </authorList>
    </citation>
    <scope>NUCLEOTIDE SEQUENCE [LARGE SCALE GENOMIC DNA]</scope>
</reference>
<keyword evidence="7" id="KW-0437">Light-harvesting polypeptide</keyword>
<organism evidence="8 9">
    <name type="scientific">Prorocentrum cordatum</name>
    <dbReference type="NCBI Taxonomy" id="2364126"/>
    <lineage>
        <taxon>Eukaryota</taxon>
        <taxon>Sar</taxon>
        <taxon>Alveolata</taxon>
        <taxon>Dinophyceae</taxon>
        <taxon>Prorocentrales</taxon>
        <taxon>Prorocentraceae</taxon>
        <taxon>Prorocentrum</taxon>
    </lineage>
</organism>
<keyword evidence="5" id="KW-0934">Plastid</keyword>
<evidence type="ECO:0000256" key="1">
    <source>
        <dbReference type="ARBA" id="ARBA00004098"/>
    </source>
</evidence>
<dbReference type="Pfam" id="PF02429">
    <property type="entry name" value="PCP"/>
    <property type="match status" value="1"/>
</dbReference>
<evidence type="ECO:0000256" key="2">
    <source>
        <dbReference type="ARBA" id="ARBA00004229"/>
    </source>
</evidence>
<keyword evidence="9" id="KW-1185">Reference proteome</keyword>
<comment type="subcellular location">
    <subcellularLocation>
        <location evidence="2">Plastid</location>
        <location evidence="2">Chloroplast</location>
    </subcellularLocation>
</comment>
<gene>
    <name evidence="8" type="ORF">PCOR1329_LOCUS84744</name>
</gene>